<keyword evidence="1" id="KW-0812">Transmembrane</keyword>
<dbReference type="InterPro" id="IPR011385">
    <property type="entry name" value="Site-sp_rcmbase"/>
</dbReference>
<feature type="transmembrane region" description="Helical" evidence="1">
    <location>
        <begin position="472"/>
        <end position="496"/>
    </location>
</feature>
<feature type="transmembrane region" description="Helical" evidence="1">
    <location>
        <begin position="408"/>
        <end position="427"/>
    </location>
</feature>
<keyword evidence="1" id="KW-1133">Transmembrane helix</keyword>
<dbReference type="AlphaFoldDB" id="A0A7Y6NJ55"/>
<reference evidence="2 3" key="1">
    <citation type="submission" date="2020-06" db="EMBL/GenBank/DDBJ databases">
        <title>Schlegella sp. ID0723 isolated from air conditioner.</title>
        <authorList>
            <person name="Kim D.Y."/>
            <person name="Kim D.-U."/>
        </authorList>
    </citation>
    <scope>NUCLEOTIDE SEQUENCE [LARGE SCALE GENOMIC DNA]</scope>
    <source>
        <strain evidence="2 3">ID0723</strain>
    </source>
</reference>
<evidence type="ECO:0000256" key="1">
    <source>
        <dbReference type="SAM" id="Phobius"/>
    </source>
</evidence>
<evidence type="ECO:0000313" key="2">
    <source>
        <dbReference type="EMBL" id="NUZ04148.1"/>
    </source>
</evidence>
<proteinExistence type="predicted"/>
<accession>A0A7Y6NJ55</accession>
<protein>
    <submittedName>
        <fullName evidence="2">Site-specific recombinase</fullName>
    </submittedName>
</protein>
<gene>
    <name evidence="2" type="ORF">HQN59_00080</name>
</gene>
<evidence type="ECO:0000313" key="3">
    <source>
        <dbReference type="Proteomes" id="UP000529637"/>
    </source>
</evidence>
<feature type="transmembrane region" description="Helical" evidence="1">
    <location>
        <begin position="516"/>
        <end position="535"/>
    </location>
</feature>
<dbReference type="Proteomes" id="UP000529637">
    <property type="component" value="Unassembled WGS sequence"/>
</dbReference>
<feature type="transmembrane region" description="Helical" evidence="1">
    <location>
        <begin position="376"/>
        <end position="402"/>
    </location>
</feature>
<dbReference type="EMBL" id="JABWMJ010000001">
    <property type="protein sequence ID" value="NUZ04148.1"/>
    <property type="molecule type" value="Genomic_DNA"/>
</dbReference>
<keyword evidence="1" id="KW-0472">Membrane</keyword>
<name>A0A7Y6NJ55_9BURK</name>
<comment type="caution">
    <text evidence="2">The sequence shown here is derived from an EMBL/GenBank/DDBJ whole genome shotgun (WGS) entry which is preliminary data.</text>
</comment>
<dbReference type="PIRSF" id="PIRSF015380">
    <property type="entry name" value="Site-sp_rcmb"/>
    <property type="match status" value="1"/>
</dbReference>
<organism evidence="2 3">
    <name type="scientific">Piscinibacter koreensis</name>
    <dbReference type="NCBI Taxonomy" id="2742824"/>
    <lineage>
        <taxon>Bacteria</taxon>
        <taxon>Pseudomonadati</taxon>
        <taxon>Pseudomonadota</taxon>
        <taxon>Betaproteobacteria</taxon>
        <taxon>Burkholderiales</taxon>
        <taxon>Sphaerotilaceae</taxon>
        <taxon>Piscinibacter</taxon>
    </lineage>
</organism>
<sequence>MLSSNRPPVTASASRDAASPWDLTALLNAADPKASLAERHLWVIRLLEWLRHAPLERDSAPRRLRLRARRAPGDATPTPVLRLKHMLGVLERHPEHRAGTAELLALFMHEVDSAALLADFGFAPRMGLWGEFGRRLRARVLPLTPATSDLADLFGLLFPRAGDADWLLAVDNETLARIAAIVAPADAGFDWRAPFFDAIMFLASAVRAAGFSPALRQRMSPELLVDAPFRQLARVAEQVRELAETDAPDARVRLLVDAQYLRALLDTCRRCAVSVHEHLETHGVSVDVVFDVDQLLERTHRIDALLTCVLSPEPGREIVRLLAELIRSADERRSIRALFSQHYSLLARKVAERSAATGEHYITRDRAEYRAMLRAAIGGGAVLGVTTLLKFMIGGAALAAFWNGLAAGLNYAAAFVLIQVLHFTVATKQPAMTAPAMAEKLGDVSTDIAVASFVDEVANLIRSQSAGIIGNVLAVVPVVLLLQWLLGLGSGGAWPLDRTHAEHTLHSLSLLGPTPLYAAFTGVLLFTSSMIAGWVENWFVWHRLDSAIAWNPKIVARLGAARAQRWAAYSRASVSGFTSNVSLGLMLGLVPVIAAFFGLALDVRHVTLAAGQLAASVGVLGADVLHRSDFWWCVAGVAATGVLNLAVSFFLAFRVALRSRGIRLADRSRIHRAIRARLWREPASFVVAPAHARIAPVEP</sequence>
<keyword evidence="3" id="KW-1185">Reference proteome</keyword>
<feature type="transmembrane region" description="Helical" evidence="1">
    <location>
        <begin position="581"/>
        <end position="601"/>
    </location>
</feature>
<feature type="transmembrane region" description="Helical" evidence="1">
    <location>
        <begin position="630"/>
        <end position="653"/>
    </location>
</feature>
<dbReference type="Pfam" id="PF10136">
    <property type="entry name" value="SpecificRecomb"/>
    <property type="match status" value="1"/>
</dbReference>